<dbReference type="STRING" id="1120995.SAMN02745245_01107"/>
<feature type="domain" description="Aldehyde oxidase/xanthine dehydrogenase a/b hammerhead" evidence="3">
    <location>
        <begin position="18"/>
        <end position="130"/>
    </location>
</feature>
<dbReference type="InterPro" id="IPR037165">
    <property type="entry name" value="AldOxase/xan_DH_Mopterin-bd_sf"/>
</dbReference>
<keyword evidence="5" id="KW-1185">Reference proteome</keyword>
<evidence type="ECO:0000259" key="3">
    <source>
        <dbReference type="SMART" id="SM01008"/>
    </source>
</evidence>
<dbReference type="EMBL" id="FQXI01000006">
    <property type="protein sequence ID" value="SHH33192.1"/>
    <property type="molecule type" value="Genomic_DNA"/>
</dbReference>
<dbReference type="InterPro" id="IPR016208">
    <property type="entry name" value="Ald_Oxase/xanthine_DH-like"/>
</dbReference>
<evidence type="ECO:0000256" key="2">
    <source>
        <dbReference type="ARBA" id="ARBA00023002"/>
    </source>
</evidence>
<dbReference type="PANTHER" id="PTHR11908:SF132">
    <property type="entry name" value="ALDEHYDE OXIDASE 1-RELATED"/>
    <property type="match status" value="1"/>
</dbReference>
<keyword evidence="1" id="KW-0500">Molybdenum</keyword>
<dbReference type="SMART" id="SM01008">
    <property type="entry name" value="Ald_Xan_dh_C"/>
    <property type="match status" value="1"/>
</dbReference>
<dbReference type="SUPFAM" id="SSF56003">
    <property type="entry name" value="Molybdenum cofactor-binding domain"/>
    <property type="match status" value="1"/>
</dbReference>
<dbReference type="Pfam" id="PF20256">
    <property type="entry name" value="MoCoBD_2"/>
    <property type="match status" value="1"/>
</dbReference>
<dbReference type="InterPro" id="IPR036856">
    <property type="entry name" value="Ald_Oxase/Xan_DH_a/b_sf"/>
</dbReference>
<gene>
    <name evidence="4" type="ORF">SAMN02745245_01107</name>
</gene>
<dbReference type="Gene3D" id="3.30.365.10">
    <property type="entry name" value="Aldehyde oxidase/xanthine dehydrogenase, molybdopterin binding domain"/>
    <property type="match status" value="4"/>
</dbReference>
<dbReference type="AlphaFoldDB" id="A0A1M5S3I3"/>
<evidence type="ECO:0000313" key="5">
    <source>
        <dbReference type="Proteomes" id="UP000184032"/>
    </source>
</evidence>
<sequence length="757" mass="83550">MKYIGKNIKKIDSTSILQSRSVYTDDLADSNALIVKLLRSPHPHALIREIDVSNALKIEGVECILTYKDVPQTKFTLAGQSYPEPSPYDRLILDQEVRFVGDPVAIVAAESAKIADRAMKLIKVEYEELDSVIDFEEAETGPIVHSEKPFSNLPQSVGLYDYEKNIVGQHNLSFGEEDVDKVYESSPVKINSTYYTQAQAQSMMETFRSYSYIDSFNRLVVITSTQVPFHIKRQLARALEMSPSKIRVIKPRIGGAFGAKQTSESEIYVAIVTLKTGRSAKIVYDRKETYYATNSRHATKIKVKIGAESDGTIKSLDIDALSDQGAYGYHAWTTLKLIGEKTLPLYNSISASRFTGRAVYTNKMPAGAFRGYGATQGAFAVESAINELAAKINMDPIELRLKNLTRQGDLTVSFNKDIRSSRLDECILRGKELIKWDKFYPYKKISDDKILSVGMAITMQGSGIEKIDTSTAQIKLNESGDYTLFVSCTDAGTGTDTIMVQMAAEILKTDMENISLIVADTDLTPFDPGSYASSGAYTTGNAVVRASEQMVERLKLEASKFLNVNSESVEFDGNVFSSEDRIIDLISLSENLTAGEEGHTIIETGHFGNDDSPPPFMAGFSLVETDLLTGEAVVKKFVGIVDCGTVINENLARVQVESGIVQGIGYALYEDVQYDSRGKITTDSFMNYRIPTRLDIGELKVEFRESFEPTGPFGAKSIGEVVINTSAPAIANAIYNATNKNFRRLPIKPEDILMALD</sequence>
<dbReference type="Pfam" id="PF02738">
    <property type="entry name" value="MoCoBD_1"/>
    <property type="match status" value="1"/>
</dbReference>
<evidence type="ECO:0000256" key="1">
    <source>
        <dbReference type="ARBA" id="ARBA00022505"/>
    </source>
</evidence>
<dbReference type="InterPro" id="IPR008274">
    <property type="entry name" value="AldOxase/xan_DH_MoCoBD1"/>
</dbReference>
<dbReference type="SUPFAM" id="SSF54665">
    <property type="entry name" value="CO dehydrogenase molybdoprotein N-domain-like"/>
    <property type="match status" value="1"/>
</dbReference>
<dbReference type="GO" id="GO:0016491">
    <property type="term" value="F:oxidoreductase activity"/>
    <property type="evidence" value="ECO:0007669"/>
    <property type="project" value="UniProtKB-KW"/>
</dbReference>
<dbReference type="Gene3D" id="3.90.1170.50">
    <property type="entry name" value="Aldehyde oxidase/xanthine dehydrogenase, a/b hammerhead"/>
    <property type="match status" value="1"/>
</dbReference>
<accession>A0A1M5S3I3</accession>
<evidence type="ECO:0000313" key="4">
    <source>
        <dbReference type="EMBL" id="SHH33192.1"/>
    </source>
</evidence>
<dbReference type="Pfam" id="PF01315">
    <property type="entry name" value="Ald_Xan_dh_C"/>
    <property type="match status" value="1"/>
</dbReference>
<dbReference type="GO" id="GO:0005506">
    <property type="term" value="F:iron ion binding"/>
    <property type="evidence" value="ECO:0007669"/>
    <property type="project" value="InterPro"/>
</dbReference>
<dbReference type="PANTHER" id="PTHR11908">
    <property type="entry name" value="XANTHINE DEHYDROGENASE"/>
    <property type="match status" value="1"/>
</dbReference>
<keyword evidence="2" id="KW-0560">Oxidoreductase</keyword>
<protein>
    <submittedName>
        <fullName evidence="4">CO or xanthine dehydrogenase, Mo-binding subunit</fullName>
    </submittedName>
</protein>
<organism evidence="4 5">
    <name type="scientific">Anaerosphaera aminiphila DSM 21120</name>
    <dbReference type="NCBI Taxonomy" id="1120995"/>
    <lineage>
        <taxon>Bacteria</taxon>
        <taxon>Bacillati</taxon>
        <taxon>Bacillota</taxon>
        <taxon>Tissierellia</taxon>
        <taxon>Tissierellales</taxon>
        <taxon>Peptoniphilaceae</taxon>
        <taxon>Anaerosphaera</taxon>
    </lineage>
</organism>
<dbReference type="InterPro" id="IPR000674">
    <property type="entry name" value="Ald_Oxase/Xan_DH_a/b"/>
</dbReference>
<name>A0A1M5S3I3_9FIRM</name>
<proteinExistence type="predicted"/>
<dbReference type="Proteomes" id="UP000184032">
    <property type="component" value="Unassembled WGS sequence"/>
</dbReference>
<reference evidence="4 5" key="1">
    <citation type="submission" date="2016-11" db="EMBL/GenBank/DDBJ databases">
        <authorList>
            <person name="Jaros S."/>
            <person name="Januszkiewicz K."/>
            <person name="Wedrychowicz H."/>
        </authorList>
    </citation>
    <scope>NUCLEOTIDE SEQUENCE [LARGE SCALE GENOMIC DNA]</scope>
    <source>
        <strain evidence="4 5">DSM 21120</strain>
    </source>
</reference>
<dbReference type="InterPro" id="IPR046867">
    <property type="entry name" value="AldOxase/xan_DH_MoCoBD2"/>
</dbReference>